<dbReference type="SUPFAM" id="SSF54585">
    <property type="entry name" value="Cdc48 domain 2-like"/>
    <property type="match status" value="1"/>
</dbReference>
<dbReference type="PROSITE" id="PS00674">
    <property type="entry name" value="AAA"/>
    <property type="match status" value="2"/>
</dbReference>
<dbReference type="EC" id="3.4.24.-" evidence="6"/>
<dbReference type="Gene3D" id="1.10.8.60">
    <property type="match status" value="2"/>
</dbReference>
<dbReference type="OrthoDB" id="77269at2157"/>
<dbReference type="InterPro" id="IPR003959">
    <property type="entry name" value="ATPase_AAA_core"/>
</dbReference>
<dbReference type="InterPro" id="IPR050168">
    <property type="entry name" value="AAA_ATPase_domain"/>
</dbReference>
<dbReference type="Gene3D" id="3.10.330.10">
    <property type="match status" value="1"/>
</dbReference>
<dbReference type="PRINTS" id="PR00830">
    <property type="entry name" value="ENDOLAPTASE"/>
</dbReference>
<dbReference type="FunFam" id="3.40.50.300:FF:000012">
    <property type="entry name" value="Transitional endoplasmic reticulum ATPase"/>
    <property type="match status" value="1"/>
</dbReference>
<dbReference type="InterPro" id="IPR029067">
    <property type="entry name" value="CDC48_domain_2-like_sf"/>
</dbReference>
<dbReference type="InterPro" id="IPR003960">
    <property type="entry name" value="ATPase_AAA_CS"/>
</dbReference>
<sequence>MGKGLALVDPKILGDLQLNVGDVLKLKGKKGLTYVKLSEGLSSDYGRRIIRIDGYTRGILESGIDDHIMVSPVGIVSVAKEVQLIPLEELEYSGFKNSLGRLLDGRVISRSDTIPINLVGKKIIFLVNFLNPSTGPLLVKTTTKFSIGSFKKNRSHAFERINYEDIGGIRSSILKIREMIELPIRHPELFEKLGIDAPKGVLLYGPPGTGKTLLAKAVANETNASFFTISGPEIVSKFYGESEKRLRETFEQAQEKSPSILFIDELDSIAPKREDVSGEVERRIVSQLLTLMDGINSRGKIIVIGASNRPNAIDPALRRPGRFDREIEIGIPDDAGRLDILNIHTKGMPLGRDVDLGRLSRLTHGFVGADLEALTKEAAIRSLRRLMPQVNIDQTPIPQDLLDKITITDSDFNDALKDVTPSASREFSIQKPTVKWSEIGGLDSLKEELVDLIDWLLNHSEIYEIAGIRPPKGLLLYGMPGTGKTLLAKAVASNSGANFISIKGAELLSKWAGESEKAIQEVFRKARQLAPCFVFFDEFDAIALQRKTEREGTDSSAKMMSQILTEMDGIENLDGVFVIGATNRIDLIDGALLRPGRFDRIIEIPVPTVESRRQIVKIHLKKKPLDETTVTIDRILKLTDGFTGAQIEGMINHASILALRDYLRNHRKAEVTNANTINRKLKKQDLKNFRITFEHFRLAKESIVTSAKGHNIIR</sequence>
<dbReference type="SUPFAM" id="SSF52540">
    <property type="entry name" value="P-loop containing nucleoside triphosphate hydrolases"/>
    <property type="match status" value="2"/>
</dbReference>
<evidence type="ECO:0000256" key="2">
    <source>
        <dbReference type="ARBA" id="ARBA00022737"/>
    </source>
</evidence>
<dbReference type="SUPFAM" id="SSF50692">
    <property type="entry name" value="ADC-like"/>
    <property type="match status" value="1"/>
</dbReference>
<keyword evidence="6" id="KW-0378">Hydrolase</keyword>
<evidence type="ECO:0000256" key="4">
    <source>
        <dbReference type="ARBA" id="ARBA00022840"/>
    </source>
</evidence>
<dbReference type="GO" id="GO:0005737">
    <property type="term" value="C:cytoplasm"/>
    <property type="evidence" value="ECO:0007669"/>
    <property type="project" value="UniProtKB-ARBA"/>
</dbReference>
<dbReference type="InterPro" id="IPR041569">
    <property type="entry name" value="AAA_lid_3"/>
</dbReference>
<dbReference type="KEGG" id="taa:NMY3_03270"/>
<protein>
    <submittedName>
        <fullName evidence="6">ATP-dependent zinc metalloprotease FtsH 3</fullName>
        <ecNumber evidence="6">3.4.24.-</ecNumber>
    </submittedName>
</protein>
<dbReference type="InterPro" id="IPR005938">
    <property type="entry name" value="AAA_ATPase_CDC48"/>
</dbReference>
<dbReference type="SMART" id="SM00382">
    <property type="entry name" value="AAA"/>
    <property type="match status" value="2"/>
</dbReference>
<dbReference type="GO" id="GO:0006508">
    <property type="term" value="P:proteolysis"/>
    <property type="evidence" value="ECO:0007669"/>
    <property type="project" value="UniProtKB-KW"/>
</dbReference>
<dbReference type="PANTHER" id="PTHR23077">
    <property type="entry name" value="AAA-FAMILY ATPASE"/>
    <property type="match status" value="1"/>
</dbReference>
<dbReference type="Gene3D" id="2.40.40.20">
    <property type="match status" value="1"/>
</dbReference>
<gene>
    <name evidence="6" type="primary">ftsH3</name>
    <name evidence="6" type="ORF">NMY3_03270</name>
</gene>
<evidence type="ECO:0000313" key="6">
    <source>
        <dbReference type="EMBL" id="ALI37455.1"/>
    </source>
</evidence>
<dbReference type="PANTHER" id="PTHR23077:SF171">
    <property type="entry name" value="NUCLEAR VALOSIN-CONTAINING PROTEIN-LIKE"/>
    <property type="match status" value="1"/>
</dbReference>
<dbReference type="FunFam" id="3.40.50.300:FF:000018">
    <property type="entry name" value="Cell division control 48"/>
    <property type="match status" value="1"/>
</dbReference>
<dbReference type="EMBL" id="CP012850">
    <property type="protein sequence ID" value="ALI37455.1"/>
    <property type="molecule type" value="Genomic_DNA"/>
</dbReference>
<keyword evidence="6" id="KW-0482">Metalloprotease</keyword>
<feature type="domain" description="AAA+ ATPase" evidence="5">
    <location>
        <begin position="197"/>
        <end position="333"/>
    </location>
</feature>
<dbReference type="InterPro" id="IPR027417">
    <property type="entry name" value="P-loop_NTPase"/>
</dbReference>
<dbReference type="Proteomes" id="UP000058925">
    <property type="component" value="Chromosome"/>
</dbReference>
<dbReference type="NCBIfam" id="TIGR01243">
    <property type="entry name" value="CDC48"/>
    <property type="match status" value="1"/>
</dbReference>
<dbReference type="GO" id="GO:0008237">
    <property type="term" value="F:metallopeptidase activity"/>
    <property type="evidence" value="ECO:0007669"/>
    <property type="project" value="UniProtKB-KW"/>
</dbReference>
<dbReference type="GO" id="GO:0005524">
    <property type="term" value="F:ATP binding"/>
    <property type="evidence" value="ECO:0007669"/>
    <property type="project" value="UniProtKB-KW"/>
</dbReference>
<reference evidence="7" key="1">
    <citation type="submission" date="2015-10" db="EMBL/GenBank/DDBJ databases">
        <title>Niche specialization of a soil ammonia-oxidizing archaeon, Candidatus Nitrosocosmicus oleophilus.</title>
        <authorList>
            <person name="Jung M.-Y."/>
            <person name="Rhee S.-K."/>
        </authorList>
    </citation>
    <scope>NUCLEOTIDE SEQUENCE [LARGE SCALE GENOMIC DNA]</scope>
    <source>
        <strain evidence="7">MY3</strain>
    </source>
</reference>
<name>A0A654M1X6_9ARCH</name>
<evidence type="ECO:0000313" key="7">
    <source>
        <dbReference type="Proteomes" id="UP000058925"/>
    </source>
</evidence>
<proteinExistence type="inferred from homology"/>
<keyword evidence="4" id="KW-0067">ATP-binding</keyword>
<dbReference type="Gene3D" id="3.40.50.300">
    <property type="entry name" value="P-loop containing nucleotide triphosphate hydrolases"/>
    <property type="match status" value="2"/>
</dbReference>
<comment type="similarity">
    <text evidence="1">Belongs to the AAA ATPase family. CDC48 subfamily.</text>
</comment>
<dbReference type="FunFam" id="1.10.8.60:FF:000057">
    <property type="entry name" value="AAA family ATPase, CDC48 subfamily"/>
    <property type="match status" value="1"/>
</dbReference>
<organism evidence="6 7">
    <name type="scientific">Candidatus Nitrosocosmicus oleophilus</name>
    <dbReference type="NCBI Taxonomy" id="1353260"/>
    <lineage>
        <taxon>Archaea</taxon>
        <taxon>Nitrososphaerota</taxon>
        <taxon>Nitrososphaeria</taxon>
        <taxon>Nitrososphaerales</taxon>
        <taxon>Nitrososphaeraceae</taxon>
        <taxon>Candidatus Nitrosocosmicus</taxon>
    </lineage>
</organism>
<evidence type="ECO:0000256" key="3">
    <source>
        <dbReference type="ARBA" id="ARBA00022741"/>
    </source>
</evidence>
<dbReference type="Pfam" id="PF17862">
    <property type="entry name" value="AAA_lid_3"/>
    <property type="match status" value="2"/>
</dbReference>
<keyword evidence="3" id="KW-0547">Nucleotide-binding</keyword>
<dbReference type="Pfam" id="PF02359">
    <property type="entry name" value="CDC48_N"/>
    <property type="match status" value="1"/>
</dbReference>
<keyword evidence="2" id="KW-0677">Repeat</keyword>
<evidence type="ECO:0000259" key="5">
    <source>
        <dbReference type="SMART" id="SM00382"/>
    </source>
</evidence>
<accession>A0A654M1X6</accession>
<feature type="domain" description="AAA+ ATPase" evidence="5">
    <location>
        <begin position="470"/>
        <end position="608"/>
    </location>
</feature>
<dbReference type="AlphaFoldDB" id="A0A654M1X6"/>
<keyword evidence="7" id="KW-1185">Reference proteome</keyword>
<keyword evidence="6" id="KW-0645">Protease</keyword>
<evidence type="ECO:0000256" key="1">
    <source>
        <dbReference type="ARBA" id="ARBA00009833"/>
    </source>
</evidence>
<dbReference type="InterPro" id="IPR003593">
    <property type="entry name" value="AAA+_ATPase"/>
</dbReference>
<dbReference type="InterPro" id="IPR009010">
    <property type="entry name" value="Asp_de-COase-like_dom_sf"/>
</dbReference>
<dbReference type="Pfam" id="PF00004">
    <property type="entry name" value="AAA"/>
    <property type="match status" value="2"/>
</dbReference>
<dbReference type="GO" id="GO:0016887">
    <property type="term" value="F:ATP hydrolysis activity"/>
    <property type="evidence" value="ECO:0007669"/>
    <property type="project" value="InterPro"/>
</dbReference>
<dbReference type="InterPro" id="IPR003338">
    <property type="entry name" value="CDC4_N-term_subdom"/>
</dbReference>